<dbReference type="GeneID" id="108845060"/>
<dbReference type="KEGG" id="rsz:108845060"/>
<evidence type="ECO:0000313" key="2">
    <source>
        <dbReference type="Proteomes" id="UP000504610"/>
    </source>
</evidence>
<dbReference type="AlphaFoldDB" id="A0A6J0MQL7"/>
<dbReference type="RefSeq" id="XP_018473831.2">
    <property type="nucleotide sequence ID" value="XM_018618329.2"/>
</dbReference>
<dbReference type="OrthoDB" id="1113186at2759"/>
<organism evidence="2 3">
    <name type="scientific">Raphanus sativus</name>
    <name type="common">Radish</name>
    <name type="synonym">Raphanus raphanistrum var. sativus</name>
    <dbReference type="NCBI Taxonomy" id="3726"/>
    <lineage>
        <taxon>Eukaryota</taxon>
        <taxon>Viridiplantae</taxon>
        <taxon>Streptophyta</taxon>
        <taxon>Embryophyta</taxon>
        <taxon>Tracheophyta</taxon>
        <taxon>Spermatophyta</taxon>
        <taxon>Magnoliopsida</taxon>
        <taxon>eudicotyledons</taxon>
        <taxon>Gunneridae</taxon>
        <taxon>Pentapetalae</taxon>
        <taxon>rosids</taxon>
        <taxon>malvids</taxon>
        <taxon>Brassicales</taxon>
        <taxon>Brassicaceae</taxon>
        <taxon>Brassiceae</taxon>
        <taxon>Raphanus</taxon>
    </lineage>
</organism>
<feature type="region of interest" description="Disordered" evidence="1">
    <location>
        <begin position="122"/>
        <end position="141"/>
    </location>
</feature>
<evidence type="ECO:0000313" key="3">
    <source>
        <dbReference type="RefSeq" id="XP_018473831.2"/>
    </source>
</evidence>
<dbReference type="Proteomes" id="UP000504610">
    <property type="component" value="Chromosome 3"/>
</dbReference>
<proteinExistence type="predicted"/>
<accession>A0A6J0MQL7</accession>
<gene>
    <name evidence="3" type="primary">LOC108845060</name>
</gene>
<name>A0A6J0MQL7_RAPSA</name>
<reference evidence="2" key="1">
    <citation type="journal article" date="2019" name="Database">
        <title>The radish genome database (RadishGD): an integrated information resource for radish genomics.</title>
        <authorList>
            <person name="Yu H.J."/>
            <person name="Baek S."/>
            <person name="Lee Y.J."/>
            <person name="Cho A."/>
            <person name="Mun J.H."/>
        </authorList>
    </citation>
    <scope>NUCLEOTIDE SEQUENCE [LARGE SCALE GENOMIC DNA]</scope>
    <source>
        <strain evidence="2">cv. WK10039</strain>
    </source>
</reference>
<reference evidence="3" key="2">
    <citation type="submission" date="2025-08" db="UniProtKB">
        <authorList>
            <consortium name="RefSeq"/>
        </authorList>
    </citation>
    <scope>IDENTIFICATION</scope>
    <source>
        <tissue evidence="3">Leaf</tissue>
    </source>
</reference>
<protein>
    <submittedName>
        <fullName evidence="3">Uncharacterized protein LOC108845060</fullName>
    </submittedName>
</protein>
<feature type="compositionally biased region" description="Low complexity" evidence="1">
    <location>
        <begin position="122"/>
        <end position="133"/>
    </location>
</feature>
<keyword evidence="2" id="KW-1185">Reference proteome</keyword>
<evidence type="ECO:0000256" key="1">
    <source>
        <dbReference type="SAM" id="MobiDB-lite"/>
    </source>
</evidence>
<sequence>MGWDPWAERAGVGDPLAVDGRSVTPMHIFFHCPYAKEVWSLVPLHASVHIAEDLDFRSSLQFLFRKAVCLPPTGIRAPIILWVCWLLWTSRDRLIFENKANRPIEKVSKALSSALEWDQTQTSTASKKTATPPRRISHHLLSDPSSTPLCFVDAPWDASSNQTGIAWKITNTSPNQPL</sequence>